<dbReference type="InterPro" id="IPR012858">
    <property type="entry name" value="DC_STAMP-like"/>
</dbReference>
<protein>
    <submittedName>
        <fullName evidence="7">DC-STAMP domain-containing protein 1</fullName>
    </submittedName>
</protein>
<evidence type="ECO:0000256" key="4">
    <source>
        <dbReference type="ARBA" id="ARBA00023136"/>
    </source>
</evidence>
<dbReference type="InterPro" id="IPR051856">
    <property type="entry name" value="CSR-E3_Ligase_Protein"/>
</dbReference>
<feature type="transmembrane region" description="Helical" evidence="5">
    <location>
        <begin position="63"/>
        <end position="83"/>
    </location>
</feature>
<name>A0AAV4C9S0_9GAST</name>
<evidence type="ECO:0000256" key="5">
    <source>
        <dbReference type="SAM" id="Phobius"/>
    </source>
</evidence>
<keyword evidence="8" id="KW-1185">Reference proteome</keyword>
<dbReference type="AlphaFoldDB" id="A0AAV4C9S0"/>
<evidence type="ECO:0000259" key="6">
    <source>
        <dbReference type="Pfam" id="PF07782"/>
    </source>
</evidence>
<evidence type="ECO:0000256" key="2">
    <source>
        <dbReference type="ARBA" id="ARBA00022692"/>
    </source>
</evidence>
<reference evidence="7 8" key="1">
    <citation type="journal article" date="2021" name="Elife">
        <title>Chloroplast acquisition without the gene transfer in kleptoplastic sea slugs, Plakobranchus ocellatus.</title>
        <authorList>
            <person name="Maeda T."/>
            <person name="Takahashi S."/>
            <person name="Yoshida T."/>
            <person name="Shimamura S."/>
            <person name="Takaki Y."/>
            <person name="Nagai Y."/>
            <person name="Toyoda A."/>
            <person name="Suzuki Y."/>
            <person name="Arimoto A."/>
            <person name="Ishii H."/>
            <person name="Satoh N."/>
            <person name="Nishiyama T."/>
            <person name="Hasebe M."/>
            <person name="Maruyama T."/>
            <person name="Minagawa J."/>
            <person name="Obokata J."/>
            <person name="Shigenobu S."/>
        </authorList>
    </citation>
    <scope>NUCLEOTIDE SEQUENCE [LARGE SCALE GENOMIC DNA]</scope>
</reference>
<evidence type="ECO:0000313" key="8">
    <source>
        <dbReference type="Proteomes" id="UP000735302"/>
    </source>
</evidence>
<keyword evidence="2 5" id="KW-0812">Transmembrane</keyword>
<comment type="subcellular location">
    <subcellularLocation>
        <location evidence="1">Membrane</location>
        <topology evidence="1">Multi-pass membrane protein</topology>
    </subcellularLocation>
</comment>
<evidence type="ECO:0000256" key="1">
    <source>
        <dbReference type="ARBA" id="ARBA00004141"/>
    </source>
</evidence>
<evidence type="ECO:0000256" key="3">
    <source>
        <dbReference type="ARBA" id="ARBA00022989"/>
    </source>
</evidence>
<dbReference type="EMBL" id="BLXT01006003">
    <property type="protein sequence ID" value="GFO28140.1"/>
    <property type="molecule type" value="Genomic_DNA"/>
</dbReference>
<dbReference type="PANTHER" id="PTHR21041:SF17">
    <property type="entry name" value="E3 UBIQUITIN-PROTEIN LIGASE DCST1"/>
    <property type="match status" value="1"/>
</dbReference>
<sequence length="146" mass="16883">MDVVQPGFGDTFVSARAVIDDMEEGMNVKMQYKVVGDPNGVDYTPVEEMRAATMNEVEQKSGFVKFIFSMIAHILTFTFLIVFKSAYNYNGKYLTDVGFDNIYITRYFKHIDARRRAQGKKTLLPLKKFERRDIIDPMKISAFLRI</sequence>
<proteinExistence type="predicted"/>
<accession>A0AAV4C9S0</accession>
<feature type="domain" description="Dendritic cell-specific transmembrane protein-like" evidence="6">
    <location>
        <begin position="99"/>
        <end position="141"/>
    </location>
</feature>
<dbReference type="GO" id="GO:0016020">
    <property type="term" value="C:membrane"/>
    <property type="evidence" value="ECO:0007669"/>
    <property type="project" value="UniProtKB-SubCell"/>
</dbReference>
<gene>
    <name evidence="7" type="ORF">PoB_005464500</name>
</gene>
<organism evidence="7 8">
    <name type="scientific">Plakobranchus ocellatus</name>
    <dbReference type="NCBI Taxonomy" id="259542"/>
    <lineage>
        <taxon>Eukaryota</taxon>
        <taxon>Metazoa</taxon>
        <taxon>Spiralia</taxon>
        <taxon>Lophotrochozoa</taxon>
        <taxon>Mollusca</taxon>
        <taxon>Gastropoda</taxon>
        <taxon>Heterobranchia</taxon>
        <taxon>Euthyneura</taxon>
        <taxon>Panpulmonata</taxon>
        <taxon>Sacoglossa</taxon>
        <taxon>Placobranchoidea</taxon>
        <taxon>Plakobranchidae</taxon>
        <taxon>Plakobranchus</taxon>
    </lineage>
</organism>
<evidence type="ECO:0000313" key="7">
    <source>
        <dbReference type="EMBL" id="GFO28140.1"/>
    </source>
</evidence>
<dbReference type="Pfam" id="PF07782">
    <property type="entry name" value="DC_STAMP"/>
    <property type="match status" value="1"/>
</dbReference>
<dbReference type="PANTHER" id="PTHR21041">
    <property type="entry name" value="DENDRITIC CELL-SPECIFIC TRANSMEMBRANE PROTEIN"/>
    <property type="match status" value="1"/>
</dbReference>
<comment type="caution">
    <text evidence="7">The sequence shown here is derived from an EMBL/GenBank/DDBJ whole genome shotgun (WGS) entry which is preliminary data.</text>
</comment>
<keyword evidence="3 5" id="KW-1133">Transmembrane helix</keyword>
<keyword evidence="4 5" id="KW-0472">Membrane</keyword>
<dbReference type="Proteomes" id="UP000735302">
    <property type="component" value="Unassembled WGS sequence"/>
</dbReference>